<evidence type="ECO:0000313" key="2">
    <source>
        <dbReference type="EMBL" id="RHZ69685.1"/>
    </source>
</evidence>
<keyword evidence="1" id="KW-1133">Transmembrane helix</keyword>
<keyword evidence="1" id="KW-0472">Membrane</keyword>
<sequence length="690" mass="79579">MYNIHHHPERGKRGTTCSTLHVNDTAKGLEYLATGDNDKKNILTKTFKALLLFANLMPGSNSTITNLISTTLNEPPKIKKKEFEEKENEKKLEIEDFEARLAFPHLKIWLTRVLASLSRMPRLLESNPSNHLIRASNVWNLAIIDNIDFKEKSFKFGNIYDVTRGNSHATLRMAFQAQLSIEIKTDPEQVIELTADTPLFGMNQDINETLNMFQQIIYELLDFKEIKGSLGPSPNVVILEPGANPNSDEEILCVSKMYKKDFVMIVHSFLDIITDEVIFRRLIKCREKWPNIRSHLGQWHTSKNFCLVLIVLFSSYGLLSLAACLGVRFLDKFKVAINYRSTTRVDSNQYLHKKNELSLSEIMDDENDAHVCLKWAVAPLYASVAKSNYTTAMAHYLSIIVAHSNLEKKLNYCSAFKIPYDINEDPQHICFDFDETLETFDVRFIKQNICENMIDEKNLRDQINYGLLSLAACLGVRFLDKFKVAINYRSTTRVDSNQYLHKKNELSLSEIMDDENDAHVCLKWAVAPLYASVAKSNYTTAMAHYLSIIVAHSNLEKKLNYCSAFKIPYDINEDPQHICFDFDETLETFDVRFIKQNICENMIDEKNLRDQIKSSRDERERIDLLISKYFNDYAVSHSEPAINSRKESLWELVNNLITVFEMSDPLSHQLFQEYTPTEILISCLIVIQMV</sequence>
<comment type="caution">
    <text evidence="2">The sequence shown here is derived from an EMBL/GenBank/DDBJ whole genome shotgun (WGS) entry which is preliminary data.</text>
</comment>
<dbReference type="OrthoDB" id="2430995at2759"/>
<dbReference type="AlphaFoldDB" id="A0A397I2D9"/>
<protein>
    <submittedName>
        <fullName evidence="2">Uncharacterized protein</fullName>
    </submittedName>
</protein>
<evidence type="ECO:0000313" key="3">
    <source>
        <dbReference type="Proteomes" id="UP000266861"/>
    </source>
</evidence>
<feature type="transmembrane region" description="Helical" evidence="1">
    <location>
        <begin position="304"/>
        <end position="330"/>
    </location>
</feature>
<dbReference type="Proteomes" id="UP000266861">
    <property type="component" value="Unassembled WGS sequence"/>
</dbReference>
<dbReference type="EMBL" id="PQFF01000257">
    <property type="protein sequence ID" value="RHZ69685.1"/>
    <property type="molecule type" value="Genomic_DNA"/>
</dbReference>
<organism evidence="2 3">
    <name type="scientific">Diversispora epigaea</name>
    <dbReference type="NCBI Taxonomy" id="1348612"/>
    <lineage>
        <taxon>Eukaryota</taxon>
        <taxon>Fungi</taxon>
        <taxon>Fungi incertae sedis</taxon>
        <taxon>Mucoromycota</taxon>
        <taxon>Glomeromycotina</taxon>
        <taxon>Glomeromycetes</taxon>
        <taxon>Diversisporales</taxon>
        <taxon>Diversisporaceae</taxon>
        <taxon>Diversispora</taxon>
    </lineage>
</organism>
<accession>A0A397I2D9</accession>
<keyword evidence="3" id="KW-1185">Reference proteome</keyword>
<keyword evidence="1" id="KW-0812">Transmembrane</keyword>
<reference evidence="2 3" key="1">
    <citation type="submission" date="2018-08" db="EMBL/GenBank/DDBJ databases">
        <title>Genome and evolution of the arbuscular mycorrhizal fungus Diversispora epigaea (formerly Glomus versiforme) and its bacterial endosymbionts.</title>
        <authorList>
            <person name="Sun X."/>
            <person name="Fei Z."/>
            <person name="Harrison M."/>
        </authorList>
    </citation>
    <scope>NUCLEOTIDE SEQUENCE [LARGE SCALE GENOMIC DNA]</scope>
    <source>
        <strain evidence="2 3">IT104</strain>
    </source>
</reference>
<name>A0A397I2D9_9GLOM</name>
<evidence type="ECO:0000256" key="1">
    <source>
        <dbReference type="SAM" id="Phobius"/>
    </source>
</evidence>
<gene>
    <name evidence="2" type="ORF">Glove_280g12</name>
</gene>
<proteinExistence type="predicted"/>